<dbReference type="EMBL" id="QPFP01000022">
    <property type="protein sequence ID" value="TEB30589.1"/>
    <property type="molecule type" value="Genomic_DNA"/>
</dbReference>
<dbReference type="OrthoDB" id="1452at2759"/>
<dbReference type="PANTHER" id="PTHR14145:SF1">
    <property type="entry name" value="26S PROTEASOME NON-ATPASE REGULATORY SUBUNIT 6"/>
    <property type="match status" value="1"/>
</dbReference>
<dbReference type="Pfam" id="PF01399">
    <property type="entry name" value="PCI"/>
    <property type="match status" value="1"/>
</dbReference>
<evidence type="ECO:0000259" key="5">
    <source>
        <dbReference type="PROSITE" id="PS50250"/>
    </source>
</evidence>
<dbReference type="PROSITE" id="PS50250">
    <property type="entry name" value="PCI"/>
    <property type="match status" value="1"/>
</dbReference>
<dbReference type="Pfam" id="PF21154">
    <property type="entry name" value="RPN7_PSMD6_C"/>
    <property type="match status" value="1"/>
</dbReference>
<keyword evidence="7" id="KW-1185">Reference proteome</keyword>
<feature type="coiled-coil region" evidence="4">
    <location>
        <begin position="76"/>
        <end position="107"/>
    </location>
</feature>
<sequence length="395" mass="44326">MAEEVVLPIPNLAVPQNLYVLSNPALKHLHEKAKKELLEGIKADEMGPWYRSVTSALSPPSSGSSTCQLPLDQSLLDSLEKANEEELKRLDERLEAAEKTEGEAEISATLKARADYLTKIGDKDRALEAQKLALEKAAGLGSRIDIVLTVVRIGFFFSDTSIVTEYMAKAEKLIDEGGDWDRRNRLKVYRALHFISIRQFKRAADLFLDALSTFTALEVISFNDFVAMAVVSGALTLGRVDLKKKVITAPEVNQVIPELPVLGDLVKNLYECHYDKFFVALATLEQSFLIPSRILHPHARYYVREMRILAYAQLLESYRSLTLESLARAFGVSVEFIDGEISRFIANSRLHARIDRVNGIVETTRPSSKNAQYETVVRQGDVLLNEVQRLSKVLY</sequence>
<dbReference type="GO" id="GO:0043161">
    <property type="term" value="P:proteasome-mediated ubiquitin-dependent protein catabolic process"/>
    <property type="evidence" value="ECO:0007669"/>
    <property type="project" value="TreeGrafter"/>
</dbReference>
<dbReference type="AlphaFoldDB" id="A0A4Y7TAJ8"/>
<evidence type="ECO:0000256" key="2">
    <source>
        <dbReference type="ARBA" id="ARBA00093435"/>
    </source>
</evidence>
<dbReference type="InterPro" id="IPR049549">
    <property type="entry name" value="RPN7_PSMD6_C"/>
</dbReference>
<dbReference type="PANTHER" id="PTHR14145">
    <property type="entry name" value="26S PROTESOME SUBUNIT 6"/>
    <property type="match status" value="1"/>
</dbReference>
<feature type="domain" description="PCI" evidence="5">
    <location>
        <begin position="199"/>
        <end position="368"/>
    </location>
</feature>
<comment type="function">
    <text evidence="2">Component of the 19S cap proteasome complex which acts as a regulatory subunit of the 26S proteasome, involved in the ATP-dependent degradation of ubiquitinated proteins.</text>
</comment>
<comment type="subunit">
    <text evidence="3">The 26S proteasome is composed of a core protease, known as the 20S proteasome, capped at one or both ends by the 19S regulatory complex (RC). The RC is composed of at least 18 different subunits in two subcomplexes, the base and the lid, which form the portions proximal and distal to the 20S proteolytic core, respectively. Component of the lid subcomplex of the 19S RC.</text>
</comment>
<dbReference type="Proteomes" id="UP000298030">
    <property type="component" value="Unassembled WGS sequence"/>
</dbReference>
<reference evidence="6 7" key="1">
    <citation type="journal article" date="2019" name="Nat. Ecol. Evol.">
        <title>Megaphylogeny resolves global patterns of mushroom evolution.</title>
        <authorList>
            <person name="Varga T."/>
            <person name="Krizsan K."/>
            <person name="Foldi C."/>
            <person name="Dima B."/>
            <person name="Sanchez-Garcia M."/>
            <person name="Sanchez-Ramirez S."/>
            <person name="Szollosi G.J."/>
            <person name="Szarkandi J.G."/>
            <person name="Papp V."/>
            <person name="Albert L."/>
            <person name="Andreopoulos W."/>
            <person name="Angelini C."/>
            <person name="Antonin V."/>
            <person name="Barry K.W."/>
            <person name="Bougher N.L."/>
            <person name="Buchanan P."/>
            <person name="Buyck B."/>
            <person name="Bense V."/>
            <person name="Catcheside P."/>
            <person name="Chovatia M."/>
            <person name="Cooper J."/>
            <person name="Damon W."/>
            <person name="Desjardin D."/>
            <person name="Finy P."/>
            <person name="Geml J."/>
            <person name="Haridas S."/>
            <person name="Hughes K."/>
            <person name="Justo A."/>
            <person name="Karasinski D."/>
            <person name="Kautmanova I."/>
            <person name="Kiss B."/>
            <person name="Kocsube S."/>
            <person name="Kotiranta H."/>
            <person name="LaButti K.M."/>
            <person name="Lechner B.E."/>
            <person name="Liimatainen K."/>
            <person name="Lipzen A."/>
            <person name="Lukacs Z."/>
            <person name="Mihaltcheva S."/>
            <person name="Morgado L.N."/>
            <person name="Niskanen T."/>
            <person name="Noordeloos M.E."/>
            <person name="Ohm R.A."/>
            <person name="Ortiz-Santana B."/>
            <person name="Ovrebo C."/>
            <person name="Racz N."/>
            <person name="Riley R."/>
            <person name="Savchenko A."/>
            <person name="Shiryaev A."/>
            <person name="Soop K."/>
            <person name="Spirin V."/>
            <person name="Szebenyi C."/>
            <person name="Tomsovsky M."/>
            <person name="Tulloss R.E."/>
            <person name="Uehling J."/>
            <person name="Grigoriev I.V."/>
            <person name="Vagvolgyi C."/>
            <person name="Papp T."/>
            <person name="Martin F.M."/>
            <person name="Miettinen O."/>
            <person name="Hibbett D.S."/>
            <person name="Nagy L.G."/>
        </authorList>
    </citation>
    <scope>NUCLEOTIDE SEQUENCE [LARGE SCALE GENOMIC DNA]</scope>
    <source>
        <strain evidence="6 7">FP101781</strain>
    </source>
</reference>
<accession>A0A4Y7TAJ8</accession>
<keyword evidence="4" id="KW-0175">Coiled coil</keyword>
<dbReference type="SMART" id="SM00088">
    <property type="entry name" value="PINT"/>
    <property type="match status" value="1"/>
</dbReference>
<name>A0A4Y7TAJ8_COPMI</name>
<dbReference type="InterPro" id="IPR019585">
    <property type="entry name" value="Rpn7/CSN1"/>
</dbReference>
<evidence type="ECO:0000313" key="7">
    <source>
        <dbReference type="Proteomes" id="UP000298030"/>
    </source>
</evidence>
<protein>
    <submittedName>
        <fullName evidence="6">PCI-domain-containing protein</fullName>
    </submittedName>
</protein>
<dbReference type="SUPFAM" id="SSF48452">
    <property type="entry name" value="TPR-like"/>
    <property type="match status" value="1"/>
</dbReference>
<dbReference type="Pfam" id="PF10602">
    <property type="entry name" value="RPN7"/>
    <property type="match status" value="1"/>
</dbReference>
<dbReference type="Gene3D" id="1.25.40.570">
    <property type="match status" value="1"/>
</dbReference>
<organism evidence="6 7">
    <name type="scientific">Coprinellus micaceus</name>
    <name type="common">Glistening ink-cap mushroom</name>
    <name type="synonym">Coprinus micaceus</name>
    <dbReference type="NCBI Taxonomy" id="71717"/>
    <lineage>
        <taxon>Eukaryota</taxon>
        <taxon>Fungi</taxon>
        <taxon>Dikarya</taxon>
        <taxon>Basidiomycota</taxon>
        <taxon>Agaricomycotina</taxon>
        <taxon>Agaricomycetes</taxon>
        <taxon>Agaricomycetidae</taxon>
        <taxon>Agaricales</taxon>
        <taxon>Agaricineae</taxon>
        <taxon>Psathyrellaceae</taxon>
        <taxon>Coprinellus</taxon>
    </lineage>
</organism>
<dbReference type="GO" id="GO:0008541">
    <property type="term" value="C:proteasome regulatory particle, lid subcomplex"/>
    <property type="evidence" value="ECO:0007669"/>
    <property type="project" value="UniProtKB-ARBA"/>
</dbReference>
<evidence type="ECO:0000313" key="6">
    <source>
        <dbReference type="EMBL" id="TEB30589.1"/>
    </source>
</evidence>
<dbReference type="STRING" id="71717.A0A4Y7TAJ8"/>
<proteinExistence type="predicted"/>
<gene>
    <name evidence="6" type="ORF">FA13DRAFT_1664247</name>
</gene>
<dbReference type="InterPro" id="IPR036390">
    <property type="entry name" value="WH_DNA-bd_sf"/>
</dbReference>
<dbReference type="InterPro" id="IPR045135">
    <property type="entry name" value="Rpn7_N"/>
</dbReference>
<comment type="caution">
    <text evidence="6">The sequence shown here is derived from an EMBL/GenBank/DDBJ whole genome shotgun (WGS) entry which is preliminary data.</text>
</comment>
<dbReference type="SUPFAM" id="SSF46785">
    <property type="entry name" value="Winged helix' DNA-binding domain"/>
    <property type="match status" value="1"/>
</dbReference>
<keyword evidence="1" id="KW-0647">Proteasome</keyword>
<evidence type="ECO:0000256" key="4">
    <source>
        <dbReference type="SAM" id="Coils"/>
    </source>
</evidence>
<dbReference type="FunFam" id="1.25.40.570:FF:000005">
    <property type="entry name" value="26S proteasome regulatory subunit N7"/>
    <property type="match status" value="1"/>
</dbReference>
<evidence type="ECO:0000256" key="3">
    <source>
        <dbReference type="ARBA" id="ARBA00093502"/>
    </source>
</evidence>
<dbReference type="InterPro" id="IPR011990">
    <property type="entry name" value="TPR-like_helical_dom_sf"/>
</dbReference>
<evidence type="ECO:0000256" key="1">
    <source>
        <dbReference type="ARBA" id="ARBA00022942"/>
    </source>
</evidence>
<dbReference type="InterPro" id="IPR000717">
    <property type="entry name" value="PCI_dom"/>
</dbReference>